<keyword evidence="5 7" id="KW-1133">Transmembrane helix</keyword>
<feature type="transmembrane region" description="Helical" evidence="7">
    <location>
        <begin position="284"/>
        <end position="303"/>
    </location>
</feature>
<keyword evidence="3" id="KW-1003">Cell membrane</keyword>
<accession>A0ABX7BJ99</accession>
<keyword evidence="9" id="KW-1185">Reference proteome</keyword>
<dbReference type="Gene3D" id="1.20.1250.20">
    <property type="entry name" value="MFS general substrate transporter like domains"/>
    <property type="match status" value="1"/>
</dbReference>
<evidence type="ECO:0000313" key="9">
    <source>
        <dbReference type="Proteomes" id="UP000595448"/>
    </source>
</evidence>
<feature type="transmembrane region" description="Helical" evidence="7">
    <location>
        <begin position="104"/>
        <end position="125"/>
    </location>
</feature>
<evidence type="ECO:0000256" key="4">
    <source>
        <dbReference type="ARBA" id="ARBA00022692"/>
    </source>
</evidence>
<dbReference type="PANTHER" id="PTHR23513:SF9">
    <property type="entry name" value="ENTEROBACTIN EXPORTER ENTS"/>
    <property type="match status" value="1"/>
</dbReference>
<feature type="transmembrane region" description="Helical" evidence="7">
    <location>
        <begin position="131"/>
        <end position="148"/>
    </location>
</feature>
<keyword evidence="6 7" id="KW-0472">Membrane</keyword>
<dbReference type="InterPro" id="IPR036259">
    <property type="entry name" value="MFS_trans_sf"/>
</dbReference>
<dbReference type="PANTHER" id="PTHR23513">
    <property type="entry name" value="INTEGRAL MEMBRANE EFFLUX PROTEIN-RELATED"/>
    <property type="match status" value="1"/>
</dbReference>
<dbReference type="InterPro" id="IPR010290">
    <property type="entry name" value="TM_effector"/>
</dbReference>
<protein>
    <submittedName>
        <fullName evidence="8">MFS transporter</fullName>
    </submittedName>
</protein>
<feature type="transmembrane region" description="Helical" evidence="7">
    <location>
        <begin position="71"/>
        <end position="92"/>
    </location>
</feature>
<evidence type="ECO:0000256" key="7">
    <source>
        <dbReference type="SAM" id="Phobius"/>
    </source>
</evidence>
<feature type="transmembrane region" description="Helical" evidence="7">
    <location>
        <begin position="400"/>
        <end position="421"/>
    </location>
</feature>
<dbReference type="Pfam" id="PF05977">
    <property type="entry name" value="MFS_3"/>
    <property type="match status" value="1"/>
</dbReference>
<proteinExistence type="predicted"/>
<feature type="transmembrane region" description="Helical" evidence="7">
    <location>
        <begin position="197"/>
        <end position="216"/>
    </location>
</feature>
<name>A0ABX7BJ99_9CAUL</name>
<gene>
    <name evidence="8" type="ORF">JIP62_09795</name>
</gene>
<dbReference type="SUPFAM" id="SSF103473">
    <property type="entry name" value="MFS general substrate transporter"/>
    <property type="match status" value="1"/>
</dbReference>
<feature type="transmembrane region" description="Helical" evidence="7">
    <location>
        <begin position="247"/>
        <end position="272"/>
    </location>
</feature>
<evidence type="ECO:0000313" key="8">
    <source>
        <dbReference type="EMBL" id="QQQ17633.1"/>
    </source>
</evidence>
<evidence type="ECO:0000256" key="3">
    <source>
        <dbReference type="ARBA" id="ARBA00022475"/>
    </source>
</evidence>
<evidence type="ECO:0000256" key="6">
    <source>
        <dbReference type="ARBA" id="ARBA00023136"/>
    </source>
</evidence>
<keyword evidence="4 7" id="KW-0812">Transmembrane</keyword>
<dbReference type="EMBL" id="CP067977">
    <property type="protein sequence ID" value="QQQ17633.1"/>
    <property type="molecule type" value="Genomic_DNA"/>
</dbReference>
<evidence type="ECO:0000256" key="1">
    <source>
        <dbReference type="ARBA" id="ARBA00004651"/>
    </source>
</evidence>
<keyword evidence="2" id="KW-0813">Transport</keyword>
<organism evidence="8 9">
    <name type="scientific">Brevundimonas vitisensis</name>
    <dbReference type="NCBI Taxonomy" id="2800818"/>
    <lineage>
        <taxon>Bacteria</taxon>
        <taxon>Pseudomonadati</taxon>
        <taxon>Pseudomonadota</taxon>
        <taxon>Alphaproteobacteria</taxon>
        <taxon>Caulobacterales</taxon>
        <taxon>Caulobacteraceae</taxon>
        <taxon>Brevundimonas</taxon>
    </lineage>
</organism>
<evidence type="ECO:0000256" key="5">
    <source>
        <dbReference type="ARBA" id="ARBA00022989"/>
    </source>
</evidence>
<evidence type="ECO:0000256" key="2">
    <source>
        <dbReference type="ARBA" id="ARBA00022448"/>
    </source>
</evidence>
<dbReference type="RefSeq" id="WP_201102007.1">
    <property type="nucleotide sequence ID" value="NZ_CP067977.1"/>
</dbReference>
<dbReference type="Proteomes" id="UP000595448">
    <property type="component" value="Chromosome"/>
</dbReference>
<feature type="transmembrane region" description="Helical" evidence="7">
    <location>
        <begin position="37"/>
        <end position="59"/>
    </location>
</feature>
<sequence length="431" mass="45176">MTDAPEAPEPITPAVSEAARSAHGTNPWAVRDFRLLWLGRVVAVLAIQIQSSALLWQVYEIARRDHPIAEASLYLGLVGLAQFIPLLALTLPAGEMADRRDRKWTVAASIAVEGLCALAFLAMAIHGNPPLWGLLAVAVLFGACRAFLAPASQAFLPMVVGRAALPRAIAAQSIAFQTGAVAGPALGGVIVGLSIPLAYATALVLFLTALSAFLLIRTSGRPPRLESDIGRWAAVKEGLSYVWTNKIVAGAISLDLIVVLFAGVALLTPIFARDILHVGPQGFGLLRAAFGIGAFGMALYLARFPIVRRAGVWMLSAVAAFGLCTIIFGLSKIVWISALALFIGGAADMISVNIRQSLIQLSTPDHMRGRVSSVSMLFIGASNELGEAYSGVAVRFLGPIGAAVFGGAGALAATGIWAKLFPGLRKADRLS</sequence>
<comment type="subcellular location">
    <subcellularLocation>
        <location evidence="1">Cell membrane</location>
        <topology evidence="1">Multi-pass membrane protein</topology>
    </subcellularLocation>
</comment>
<dbReference type="CDD" id="cd06173">
    <property type="entry name" value="MFS_MefA_like"/>
    <property type="match status" value="1"/>
</dbReference>
<reference evidence="8 9" key="1">
    <citation type="submission" date="2021-01" db="EMBL/GenBank/DDBJ databases">
        <title>Brevundimonas vitis sp. nov., an bacterium isolated from grape (Vitis vinifera).</title>
        <authorList>
            <person name="Jiang L."/>
            <person name="Lee J."/>
        </authorList>
    </citation>
    <scope>NUCLEOTIDE SEQUENCE [LARGE SCALE GENOMIC DNA]</scope>
    <source>
        <strain evidence="8 9">GRTSA-9</strain>
    </source>
</reference>